<sequence>MQRIVLLCRHAETHDPYALQPDFERELTPAGQQQARSTGKWMREKFLKLDALLASPAVRANATARIIASRLYFDEAKISYNPDLYNARETQLIKSLGELPREVKQVLLVAHNPGITRLARELTQQHHLGYLDPGKAVAIVLNLESWQDIHITTGVLLTHNLEPTH</sequence>
<dbReference type="AlphaFoldDB" id="A0A399SJI9"/>
<dbReference type="OrthoDB" id="9810154at2"/>
<dbReference type="InterPro" id="IPR029033">
    <property type="entry name" value="His_PPase_superfam"/>
</dbReference>
<gene>
    <name evidence="2" type="ORF">D1627_07925</name>
</gene>
<dbReference type="InterPro" id="IPR013078">
    <property type="entry name" value="His_Pase_superF_clade-1"/>
</dbReference>
<keyword evidence="1" id="KW-0378">Hydrolase</keyword>
<dbReference type="CDD" id="cd07067">
    <property type="entry name" value="HP_PGM_like"/>
    <property type="match status" value="1"/>
</dbReference>
<dbReference type="PANTHER" id="PTHR20935:SF1">
    <property type="entry name" value="SLL1549 PROTEIN"/>
    <property type="match status" value="1"/>
</dbReference>
<accession>A0A399SJI9</accession>
<dbReference type="EMBL" id="QWGE01000002">
    <property type="protein sequence ID" value="RIJ41925.1"/>
    <property type="molecule type" value="Genomic_DNA"/>
</dbReference>
<dbReference type="Gene3D" id="3.40.50.1240">
    <property type="entry name" value="Phosphoglycerate mutase-like"/>
    <property type="match status" value="1"/>
</dbReference>
<reference evidence="3" key="1">
    <citation type="submission" date="2018-08" db="EMBL/GenBank/DDBJ databases">
        <title>Mucilaginibacter sp. MYSH2.</title>
        <authorList>
            <person name="Seo T."/>
        </authorList>
    </citation>
    <scope>NUCLEOTIDE SEQUENCE [LARGE SCALE GENOMIC DNA]</scope>
    <source>
        <strain evidence="3">KIRAN</strain>
    </source>
</reference>
<dbReference type="Pfam" id="PF00300">
    <property type="entry name" value="His_Phos_1"/>
    <property type="match status" value="1"/>
</dbReference>
<evidence type="ECO:0000313" key="3">
    <source>
        <dbReference type="Proteomes" id="UP000266005"/>
    </source>
</evidence>
<evidence type="ECO:0000313" key="2">
    <source>
        <dbReference type="EMBL" id="RIJ41925.1"/>
    </source>
</evidence>
<dbReference type="PANTHER" id="PTHR20935">
    <property type="entry name" value="PHOSPHOGLYCERATE MUTASE-RELATED"/>
    <property type="match status" value="1"/>
</dbReference>
<dbReference type="SUPFAM" id="SSF53254">
    <property type="entry name" value="Phosphoglycerate mutase-like"/>
    <property type="match status" value="1"/>
</dbReference>
<dbReference type="RefSeq" id="WP_119431669.1">
    <property type="nucleotide sequence ID" value="NZ_QWGE01000002.1"/>
</dbReference>
<dbReference type="Proteomes" id="UP000266005">
    <property type="component" value="Unassembled WGS sequence"/>
</dbReference>
<comment type="caution">
    <text evidence="2">The sequence shown here is derived from an EMBL/GenBank/DDBJ whole genome shotgun (WGS) entry which is preliminary data.</text>
</comment>
<keyword evidence="3" id="KW-1185">Reference proteome</keyword>
<name>A0A399SJI9_9BACT</name>
<evidence type="ECO:0000256" key="1">
    <source>
        <dbReference type="ARBA" id="ARBA00022801"/>
    </source>
</evidence>
<dbReference type="InterPro" id="IPR051021">
    <property type="entry name" value="Mito_Ser/Thr_phosphatase"/>
</dbReference>
<proteinExistence type="predicted"/>
<organism evidence="2 3">
    <name type="scientific">Pontibacter oryzae</name>
    <dbReference type="NCBI Taxonomy" id="2304593"/>
    <lineage>
        <taxon>Bacteria</taxon>
        <taxon>Pseudomonadati</taxon>
        <taxon>Bacteroidota</taxon>
        <taxon>Cytophagia</taxon>
        <taxon>Cytophagales</taxon>
        <taxon>Hymenobacteraceae</taxon>
        <taxon>Pontibacter</taxon>
    </lineage>
</organism>
<protein>
    <submittedName>
        <fullName evidence="2">Phosphohistidine phosphatase</fullName>
    </submittedName>
</protein>
<dbReference type="GO" id="GO:0016787">
    <property type="term" value="F:hydrolase activity"/>
    <property type="evidence" value="ECO:0007669"/>
    <property type="project" value="UniProtKB-KW"/>
</dbReference>
<dbReference type="SMART" id="SM00855">
    <property type="entry name" value="PGAM"/>
    <property type="match status" value="1"/>
</dbReference>